<accession>A0A1B1S9U0</accession>
<gene>
    <name evidence="1" type="ORF">A4V02_07375</name>
</gene>
<dbReference type="KEGG" id="pary:A4V02_07375"/>
<sequence>MESETDVLAPDVVGLMFHPDLFYGTPLAAKIKSLFNNKCYRQGGQSSDRFSLVMRELWGSITTEERAEICRRMADER</sequence>
<evidence type="ECO:0000313" key="2">
    <source>
        <dbReference type="Proteomes" id="UP000186351"/>
    </source>
</evidence>
<dbReference type="GeneID" id="65536676"/>
<reference evidence="2" key="1">
    <citation type="submission" date="2016-04" db="EMBL/GenBank/DDBJ databases">
        <title>Complete Genome Sequences of Twelve Strains of a Stable Defined Moderately Diverse Mouse Microbiota 2 (sDMDMm2).</title>
        <authorList>
            <person name="Uchimura Y."/>
            <person name="Wyss M."/>
            <person name="Brugiroux S."/>
            <person name="Limenitakis J.P."/>
            <person name="Stecher B."/>
            <person name="McCoy K.D."/>
            <person name="Macpherson A.J."/>
        </authorList>
    </citation>
    <scope>NUCLEOTIDE SEQUENCE [LARGE SCALE GENOMIC DNA]</scope>
    <source>
        <strain evidence="2">YL27</strain>
    </source>
</reference>
<dbReference type="EMBL" id="CP015402">
    <property type="protein sequence ID" value="ANU63562.1"/>
    <property type="molecule type" value="Genomic_DNA"/>
</dbReference>
<protein>
    <submittedName>
        <fullName evidence="1">Uncharacterized protein</fullName>
    </submittedName>
</protein>
<dbReference type="Proteomes" id="UP000186351">
    <property type="component" value="Chromosome"/>
</dbReference>
<accession>A0A1Z2XIU9</accession>
<dbReference type="RefSeq" id="WP_068960874.1">
    <property type="nucleotide sequence ID" value="NZ_CAJTAP010000013.1"/>
</dbReference>
<evidence type="ECO:0000313" key="1">
    <source>
        <dbReference type="EMBL" id="ANU63562.1"/>
    </source>
</evidence>
<dbReference type="AlphaFoldDB" id="A0A1B1S9U0"/>
<organism evidence="1 2">
    <name type="scientific">Muribaculum intestinale</name>
    <dbReference type="NCBI Taxonomy" id="1796646"/>
    <lineage>
        <taxon>Bacteria</taxon>
        <taxon>Pseudomonadati</taxon>
        <taxon>Bacteroidota</taxon>
        <taxon>Bacteroidia</taxon>
        <taxon>Bacteroidales</taxon>
        <taxon>Muribaculaceae</taxon>
        <taxon>Muribaculum</taxon>
    </lineage>
</organism>
<dbReference type="STRING" id="1796646.A4V02_07375"/>
<keyword evidence="2" id="KW-1185">Reference proteome</keyword>
<proteinExistence type="predicted"/>
<name>A0A1B1S9U0_9BACT</name>